<dbReference type="SUPFAM" id="SSF54534">
    <property type="entry name" value="FKBP-like"/>
    <property type="match status" value="1"/>
</dbReference>
<dbReference type="InterPro" id="IPR046357">
    <property type="entry name" value="PPIase_dom_sf"/>
</dbReference>
<evidence type="ECO:0000256" key="2">
    <source>
        <dbReference type="ARBA" id="ARBA00023110"/>
    </source>
</evidence>
<dbReference type="Pfam" id="PF00254">
    <property type="entry name" value="FKBP_C"/>
    <property type="match status" value="1"/>
</dbReference>
<accession>A0ABW5MZP4</accession>
<dbReference type="InterPro" id="IPR001179">
    <property type="entry name" value="PPIase_FKBP_dom"/>
</dbReference>
<organism evidence="6 7">
    <name type="scientific">Croceitalea marina</name>
    <dbReference type="NCBI Taxonomy" id="1775166"/>
    <lineage>
        <taxon>Bacteria</taxon>
        <taxon>Pseudomonadati</taxon>
        <taxon>Bacteroidota</taxon>
        <taxon>Flavobacteriia</taxon>
        <taxon>Flavobacteriales</taxon>
        <taxon>Flavobacteriaceae</taxon>
        <taxon>Croceitalea</taxon>
    </lineage>
</organism>
<dbReference type="EC" id="5.2.1.8" evidence="4"/>
<keyword evidence="2 3" id="KW-0697">Rotamase</keyword>
<comment type="catalytic activity">
    <reaction evidence="1 3 4">
        <text>[protein]-peptidylproline (omega=180) = [protein]-peptidylproline (omega=0)</text>
        <dbReference type="Rhea" id="RHEA:16237"/>
        <dbReference type="Rhea" id="RHEA-COMP:10747"/>
        <dbReference type="Rhea" id="RHEA-COMP:10748"/>
        <dbReference type="ChEBI" id="CHEBI:83833"/>
        <dbReference type="ChEBI" id="CHEBI:83834"/>
        <dbReference type="EC" id="5.2.1.8"/>
    </reaction>
</comment>
<dbReference type="Proteomes" id="UP001597526">
    <property type="component" value="Unassembled WGS sequence"/>
</dbReference>
<evidence type="ECO:0000256" key="3">
    <source>
        <dbReference type="PROSITE-ProRule" id="PRU00277"/>
    </source>
</evidence>
<dbReference type="Gene3D" id="3.10.50.40">
    <property type="match status" value="1"/>
</dbReference>
<comment type="caution">
    <text evidence="6">The sequence shown here is derived from an EMBL/GenBank/DDBJ whole genome shotgun (WGS) entry which is preliminary data.</text>
</comment>
<proteinExistence type="inferred from homology"/>
<evidence type="ECO:0000313" key="6">
    <source>
        <dbReference type="EMBL" id="MFD2588291.1"/>
    </source>
</evidence>
<dbReference type="PROSITE" id="PS51257">
    <property type="entry name" value="PROKAR_LIPOPROTEIN"/>
    <property type="match status" value="1"/>
</dbReference>
<reference evidence="7" key="1">
    <citation type="journal article" date="2019" name="Int. J. Syst. Evol. Microbiol.">
        <title>The Global Catalogue of Microorganisms (GCM) 10K type strain sequencing project: providing services to taxonomists for standard genome sequencing and annotation.</title>
        <authorList>
            <consortium name="The Broad Institute Genomics Platform"/>
            <consortium name="The Broad Institute Genome Sequencing Center for Infectious Disease"/>
            <person name="Wu L."/>
            <person name="Ma J."/>
        </authorList>
    </citation>
    <scope>NUCLEOTIDE SEQUENCE [LARGE SCALE GENOMIC DNA]</scope>
    <source>
        <strain evidence="7">KCTC 52368</strain>
    </source>
</reference>
<dbReference type="InterPro" id="IPR019869">
    <property type="entry name" value="Motility-assoc_PPIase_GldI"/>
</dbReference>
<dbReference type="EMBL" id="JBHULB010000077">
    <property type="protein sequence ID" value="MFD2588291.1"/>
    <property type="molecule type" value="Genomic_DNA"/>
</dbReference>
<comment type="similarity">
    <text evidence="4">Belongs to the FKBP-type PPIase family.</text>
</comment>
<name>A0ABW5MZP4_9FLAO</name>
<keyword evidence="7" id="KW-1185">Reference proteome</keyword>
<dbReference type="PROSITE" id="PS50059">
    <property type="entry name" value="FKBP_PPIASE"/>
    <property type="match status" value="1"/>
</dbReference>
<keyword evidence="3 4" id="KW-0413">Isomerase</keyword>
<dbReference type="NCBIfam" id="TIGR03516">
    <property type="entry name" value="ppisom_GldI"/>
    <property type="match status" value="1"/>
</dbReference>
<gene>
    <name evidence="6" type="primary">gldI</name>
    <name evidence="6" type="ORF">ACFSQJ_15230</name>
</gene>
<dbReference type="RefSeq" id="WP_377767821.1">
    <property type="nucleotide sequence ID" value="NZ_JBHULB010000077.1"/>
</dbReference>
<evidence type="ECO:0000256" key="1">
    <source>
        <dbReference type="ARBA" id="ARBA00000971"/>
    </source>
</evidence>
<evidence type="ECO:0000256" key="4">
    <source>
        <dbReference type="RuleBase" id="RU003915"/>
    </source>
</evidence>
<protein>
    <recommendedName>
        <fullName evidence="4">Peptidyl-prolyl cis-trans isomerase</fullName>
        <ecNumber evidence="4">5.2.1.8</ecNumber>
    </recommendedName>
</protein>
<evidence type="ECO:0000259" key="5">
    <source>
        <dbReference type="PROSITE" id="PS50059"/>
    </source>
</evidence>
<feature type="domain" description="PPIase FKBP-type" evidence="5">
    <location>
        <begin position="88"/>
        <end position="175"/>
    </location>
</feature>
<evidence type="ECO:0000313" key="7">
    <source>
        <dbReference type="Proteomes" id="UP001597526"/>
    </source>
</evidence>
<sequence>MKYLSFILVLLILLGCEGPKPRKPVQVKSTSFYKESIERSKKLLAKEEELIKNIIKKDSTRTYITSSYGFSYFYEVEGQNNDYTPKTDDEVVFAYTVMNLANDTIYKAEDIGVVQHAIDKSQLFPGLRNGLKLMKELDKITFLFPSSQGYGYKGDGNKIGPNTPIKTSVQLIRIKKNKDSLNLN</sequence>